<accession>A0A316FJY8</accession>
<dbReference type="AlphaFoldDB" id="A0A316FJY8"/>
<dbReference type="Proteomes" id="UP000245790">
    <property type="component" value="Unassembled WGS sequence"/>
</dbReference>
<dbReference type="InterPro" id="IPR027417">
    <property type="entry name" value="P-loop_NTPase"/>
</dbReference>
<dbReference type="CDD" id="cd02042">
    <property type="entry name" value="ParAB_family"/>
    <property type="match status" value="1"/>
</dbReference>
<dbReference type="RefSeq" id="WP_109764048.1">
    <property type="nucleotide sequence ID" value="NZ_QGGU01000008.1"/>
</dbReference>
<evidence type="ECO:0000313" key="3">
    <source>
        <dbReference type="Proteomes" id="UP000245790"/>
    </source>
</evidence>
<name>A0A316FJY8_9GAMM</name>
<dbReference type="InterPro" id="IPR050678">
    <property type="entry name" value="DNA_Partitioning_ATPase"/>
</dbReference>
<dbReference type="PANTHER" id="PTHR13696:SF96">
    <property type="entry name" value="COBQ_COBB_MIND_PARA NUCLEOTIDE BINDING DOMAIN-CONTAINING PROTEIN"/>
    <property type="match status" value="1"/>
</dbReference>
<dbReference type="Gene3D" id="3.40.50.300">
    <property type="entry name" value="P-loop containing nucleotide triphosphate hydrolases"/>
    <property type="match status" value="1"/>
</dbReference>
<comment type="caution">
    <text evidence="2">The sequence shown here is derived from an EMBL/GenBank/DDBJ whole genome shotgun (WGS) entry which is preliminary data.</text>
</comment>
<dbReference type="OrthoDB" id="69313at2"/>
<proteinExistence type="predicted"/>
<gene>
    <name evidence="2" type="ORF">C8D97_108161</name>
</gene>
<dbReference type="PIRSF" id="PIRSF009320">
    <property type="entry name" value="Nuc_binding_HP_1000"/>
    <property type="match status" value="1"/>
</dbReference>
<evidence type="ECO:0000259" key="1">
    <source>
        <dbReference type="Pfam" id="PF01656"/>
    </source>
</evidence>
<protein>
    <submittedName>
        <fullName evidence="2">Plasmid segregation oscillating ATPase ParF</fullName>
    </submittedName>
</protein>
<dbReference type="InterPro" id="IPR002586">
    <property type="entry name" value="CobQ/CobB/MinD/ParA_Nub-bd_dom"/>
</dbReference>
<organism evidence="2 3">
    <name type="scientific">Pleionea mediterranea</name>
    <dbReference type="NCBI Taxonomy" id="523701"/>
    <lineage>
        <taxon>Bacteria</taxon>
        <taxon>Pseudomonadati</taxon>
        <taxon>Pseudomonadota</taxon>
        <taxon>Gammaproteobacteria</taxon>
        <taxon>Oceanospirillales</taxon>
        <taxon>Pleioneaceae</taxon>
        <taxon>Pleionea</taxon>
    </lineage>
</organism>
<dbReference type="EMBL" id="QGGU01000008">
    <property type="protein sequence ID" value="PWK49251.1"/>
    <property type="molecule type" value="Genomic_DNA"/>
</dbReference>
<feature type="domain" description="CobQ/CobB/MinD/ParA nucleotide binding" evidence="1">
    <location>
        <begin position="6"/>
        <end position="135"/>
    </location>
</feature>
<dbReference type="Pfam" id="PF01656">
    <property type="entry name" value="CbiA"/>
    <property type="match status" value="1"/>
</dbReference>
<keyword evidence="3" id="KW-1185">Reference proteome</keyword>
<evidence type="ECO:0000313" key="2">
    <source>
        <dbReference type="EMBL" id="PWK49251.1"/>
    </source>
</evidence>
<dbReference type="SUPFAM" id="SSF52540">
    <property type="entry name" value="P-loop containing nucleoside triphosphate hydrolases"/>
    <property type="match status" value="1"/>
</dbReference>
<sequence length="235" mass="26247">MSAKVIAIAQAKGGVGKSTLCANLASTFADVAKTLVVDCDPPQHSMSAWHDVRFEIYEETGMDLQLATKPSELLNILEKEQNNYDVILLDGPPHINAMTRTMVAIGSMVLVPLAPSPVEIWSFQEMDKLVSEAQKLNPDCQSRICWTRVRTRVKSAEDLISEVKSASHIKPFNCQLTQRVAYVDSFAEGLSVYEWPDPVARAEVWSLHSAIQRLIKKCGTPKFTKRTKILEFSRQ</sequence>
<reference evidence="2 3" key="1">
    <citation type="submission" date="2018-05" db="EMBL/GenBank/DDBJ databases">
        <title>Genomic Encyclopedia of Type Strains, Phase IV (KMG-IV): sequencing the most valuable type-strain genomes for metagenomic binning, comparative biology and taxonomic classification.</title>
        <authorList>
            <person name="Goeker M."/>
        </authorList>
    </citation>
    <scope>NUCLEOTIDE SEQUENCE [LARGE SCALE GENOMIC DNA]</scope>
    <source>
        <strain evidence="2 3">DSM 25350</strain>
    </source>
</reference>
<dbReference type="PANTHER" id="PTHR13696">
    <property type="entry name" value="P-LOOP CONTAINING NUCLEOSIDE TRIPHOSPHATE HYDROLASE"/>
    <property type="match status" value="1"/>
</dbReference>